<reference evidence="3" key="1">
    <citation type="submission" date="2016-10" db="EMBL/GenBank/DDBJ databases">
        <authorList>
            <person name="Varghese N."/>
            <person name="Submissions S."/>
        </authorList>
    </citation>
    <scope>NUCLEOTIDE SEQUENCE [LARGE SCALE GENOMIC DNA]</scope>
    <source>
        <strain evidence="3">FP5</strain>
    </source>
</reference>
<sequence>MINLFLGIGMLFLTGLILWSYKFDPNNALVVSASKKQFILLITVLILITLYLLSTGVYQSFF</sequence>
<dbReference type="OrthoDB" id="9924538at2"/>
<keyword evidence="1" id="KW-0812">Transmembrane</keyword>
<dbReference type="RefSeq" id="WP_089753058.1">
    <property type="nucleotide sequence ID" value="NZ_FOOG01000031.1"/>
</dbReference>
<protein>
    <submittedName>
        <fullName evidence="2">Uncharacterized protein</fullName>
    </submittedName>
</protein>
<dbReference type="EMBL" id="FOOG01000031">
    <property type="protein sequence ID" value="SFG26635.1"/>
    <property type="molecule type" value="Genomic_DNA"/>
</dbReference>
<dbReference type="AlphaFoldDB" id="A0A1I2QDN7"/>
<keyword evidence="3" id="KW-1185">Reference proteome</keyword>
<keyword evidence="1" id="KW-1133">Transmembrane helix</keyword>
<evidence type="ECO:0000313" key="2">
    <source>
        <dbReference type="EMBL" id="SFG26635.1"/>
    </source>
</evidence>
<evidence type="ECO:0000313" key="3">
    <source>
        <dbReference type="Proteomes" id="UP000198897"/>
    </source>
</evidence>
<keyword evidence="1" id="KW-0472">Membrane</keyword>
<name>A0A1I2QDN7_9BACI</name>
<proteinExistence type="predicted"/>
<dbReference type="Proteomes" id="UP000198897">
    <property type="component" value="Unassembled WGS sequence"/>
</dbReference>
<gene>
    <name evidence="2" type="ORF">SAMN05216353_13125</name>
</gene>
<evidence type="ECO:0000256" key="1">
    <source>
        <dbReference type="SAM" id="Phobius"/>
    </source>
</evidence>
<organism evidence="2 3">
    <name type="scientific">Halobacillus alkaliphilus</name>
    <dbReference type="NCBI Taxonomy" id="396056"/>
    <lineage>
        <taxon>Bacteria</taxon>
        <taxon>Bacillati</taxon>
        <taxon>Bacillota</taxon>
        <taxon>Bacilli</taxon>
        <taxon>Bacillales</taxon>
        <taxon>Bacillaceae</taxon>
        <taxon>Halobacillus</taxon>
    </lineage>
</organism>
<feature type="transmembrane region" description="Helical" evidence="1">
    <location>
        <begin position="38"/>
        <end position="58"/>
    </location>
</feature>
<accession>A0A1I2QDN7</accession>